<organism evidence="3 4">
    <name type="scientific">Actinomadura gamaensis</name>
    <dbReference type="NCBI Taxonomy" id="1763541"/>
    <lineage>
        <taxon>Bacteria</taxon>
        <taxon>Bacillati</taxon>
        <taxon>Actinomycetota</taxon>
        <taxon>Actinomycetes</taxon>
        <taxon>Streptosporangiales</taxon>
        <taxon>Thermomonosporaceae</taxon>
        <taxon>Actinomadura</taxon>
    </lineage>
</organism>
<feature type="region of interest" description="Disordered" evidence="1">
    <location>
        <begin position="153"/>
        <end position="205"/>
    </location>
</feature>
<feature type="region of interest" description="Disordered" evidence="1">
    <location>
        <begin position="92"/>
        <end position="138"/>
    </location>
</feature>
<dbReference type="Pfam" id="PF10901">
    <property type="entry name" value="DUF2690"/>
    <property type="match status" value="1"/>
</dbReference>
<comment type="caution">
    <text evidence="3">The sequence shown here is derived from an EMBL/GenBank/DDBJ whole genome shotgun (WGS) entry which is preliminary data.</text>
</comment>
<dbReference type="InterPro" id="IPR010982">
    <property type="entry name" value="Lambda_DNA-bd_dom_sf"/>
</dbReference>
<name>A0ABV9U9W4_9ACTN</name>
<keyword evidence="2" id="KW-0812">Transmembrane</keyword>
<dbReference type="SUPFAM" id="SSF47413">
    <property type="entry name" value="lambda repressor-like DNA-binding domains"/>
    <property type="match status" value="1"/>
</dbReference>
<accession>A0ABV9U9W4</accession>
<evidence type="ECO:0000256" key="2">
    <source>
        <dbReference type="SAM" id="Phobius"/>
    </source>
</evidence>
<reference evidence="4" key="1">
    <citation type="journal article" date="2019" name="Int. J. Syst. Evol. Microbiol.">
        <title>The Global Catalogue of Microorganisms (GCM) 10K type strain sequencing project: providing services to taxonomists for standard genome sequencing and annotation.</title>
        <authorList>
            <consortium name="The Broad Institute Genomics Platform"/>
            <consortium name="The Broad Institute Genome Sequencing Center for Infectious Disease"/>
            <person name="Wu L."/>
            <person name="Ma J."/>
        </authorList>
    </citation>
    <scope>NUCLEOTIDE SEQUENCE [LARGE SCALE GENOMIC DNA]</scope>
    <source>
        <strain evidence="4">KLKA75</strain>
    </source>
</reference>
<feature type="region of interest" description="Disordered" evidence="1">
    <location>
        <begin position="237"/>
        <end position="267"/>
    </location>
</feature>
<feature type="compositionally biased region" description="Gly residues" evidence="1">
    <location>
        <begin position="169"/>
        <end position="200"/>
    </location>
</feature>
<feature type="transmembrane region" description="Helical" evidence="2">
    <location>
        <begin position="216"/>
        <end position="235"/>
    </location>
</feature>
<proteinExistence type="predicted"/>
<dbReference type="Proteomes" id="UP001595872">
    <property type="component" value="Unassembled WGS sequence"/>
</dbReference>
<dbReference type="EMBL" id="JBHSIT010000016">
    <property type="protein sequence ID" value="MFC4913353.1"/>
    <property type="molecule type" value="Genomic_DNA"/>
</dbReference>
<protein>
    <submittedName>
        <fullName evidence="3">DUF2690 domain-containing protein</fullName>
    </submittedName>
</protein>
<evidence type="ECO:0000313" key="3">
    <source>
        <dbReference type="EMBL" id="MFC4913353.1"/>
    </source>
</evidence>
<gene>
    <name evidence="3" type="ORF">ACFPCY_39065</name>
</gene>
<sequence length="380" mass="39256">MRAWQPLPQSLPPEVRHLTVRLRETKDVSGLSLDVLARRTPASRSAWGRYLNGQALPPREVVAAFAALARADHHALLALWDLADHAHRHRALSSSAARADRNSTPADPGRTAQAFTEDTPTGRKPGKDTPGGNATSEDAFIKDAPDEEAFIEDAPDEDASSGDAPNGDARGGGASYGDASGGDASGSGAFRGGTGRGGYQGAEEVPRAAWRRVRTVLVVGAGAVAVGMGMGLWWGTSPSRSDASAPSARGPAHVGSPSPSRRPPAVSAAAADCRDAGCDQQSAAARGCERDAVTATTVRVDHALMRLRFSPSCRALWGELEQGRRYDRIEVDAGGHSAKAKVRSSAGTATTPMLAASTPASGTVCASLATGARECGSARP</sequence>
<keyword evidence="2" id="KW-1133">Transmembrane helix</keyword>
<dbReference type="RefSeq" id="WP_378264189.1">
    <property type="nucleotide sequence ID" value="NZ_JBHSIT010000016.1"/>
</dbReference>
<evidence type="ECO:0000256" key="1">
    <source>
        <dbReference type="SAM" id="MobiDB-lite"/>
    </source>
</evidence>
<evidence type="ECO:0000313" key="4">
    <source>
        <dbReference type="Proteomes" id="UP001595872"/>
    </source>
</evidence>
<keyword evidence="4" id="KW-1185">Reference proteome</keyword>
<keyword evidence="2" id="KW-0472">Membrane</keyword>
<dbReference type="InterPro" id="IPR021224">
    <property type="entry name" value="DUF2690"/>
</dbReference>
<dbReference type="Pfam" id="PF13560">
    <property type="entry name" value="HTH_31"/>
    <property type="match status" value="1"/>
</dbReference>